<dbReference type="SUPFAM" id="SSF52172">
    <property type="entry name" value="CheY-like"/>
    <property type="match status" value="1"/>
</dbReference>
<organism evidence="8 9">
    <name type="scientific">Tenacibaculum vairaonense</name>
    <dbReference type="NCBI Taxonomy" id="3137860"/>
    <lineage>
        <taxon>Bacteria</taxon>
        <taxon>Pseudomonadati</taxon>
        <taxon>Bacteroidota</taxon>
        <taxon>Flavobacteriia</taxon>
        <taxon>Flavobacteriales</taxon>
        <taxon>Flavobacteriaceae</taxon>
        <taxon>Tenacibaculum</taxon>
    </lineage>
</organism>
<evidence type="ECO:0000313" key="9">
    <source>
        <dbReference type="Proteomes" id="UP001497602"/>
    </source>
</evidence>
<evidence type="ECO:0000256" key="3">
    <source>
        <dbReference type="ARBA" id="ARBA00023125"/>
    </source>
</evidence>
<dbReference type="SUPFAM" id="SSF46894">
    <property type="entry name" value="C-terminal effector domain of the bipartite response regulators"/>
    <property type="match status" value="1"/>
</dbReference>
<keyword evidence="3" id="KW-0238">DNA-binding</keyword>
<keyword evidence="1 5" id="KW-0597">Phosphoprotein</keyword>
<dbReference type="PROSITE" id="PS50110">
    <property type="entry name" value="RESPONSE_REGULATORY"/>
    <property type="match status" value="1"/>
</dbReference>
<dbReference type="Pfam" id="PF00196">
    <property type="entry name" value="GerE"/>
    <property type="match status" value="1"/>
</dbReference>
<feature type="modified residue" description="4-aspartylphosphate" evidence="5">
    <location>
        <position position="54"/>
    </location>
</feature>
<evidence type="ECO:0000259" key="7">
    <source>
        <dbReference type="PROSITE" id="PS50110"/>
    </source>
</evidence>
<dbReference type="InterPro" id="IPR011006">
    <property type="entry name" value="CheY-like_superfamily"/>
</dbReference>
<feature type="domain" description="HTH luxR-type" evidence="6">
    <location>
        <begin position="136"/>
        <end position="204"/>
    </location>
</feature>
<dbReference type="Proteomes" id="UP001497602">
    <property type="component" value="Unassembled WGS sequence"/>
</dbReference>
<dbReference type="Pfam" id="PF00072">
    <property type="entry name" value="Response_reg"/>
    <property type="match status" value="1"/>
</dbReference>
<dbReference type="PROSITE" id="PS00622">
    <property type="entry name" value="HTH_LUXR_1"/>
    <property type="match status" value="1"/>
</dbReference>
<accession>A0ABP1F326</accession>
<evidence type="ECO:0000259" key="6">
    <source>
        <dbReference type="PROSITE" id="PS50043"/>
    </source>
</evidence>
<evidence type="ECO:0000256" key="1">
    <source>
        <dbReference type="ARBA" id="ARBA00022553"/>
    </source>
</evidence>
<dbReference type="InterPro" id="IPR039420">
    <property type="entry name" value="WalR-like"/>
</dbReference>
<dbReference type="InterPro" id="IPR001789">
    <property type="entry name" value="Sig_transdc_resp-reg_receiver"/>
</dbReference>
<feature type="domain" description="Response regulatory" evidence="7">
    <location>
        <begin position="3"/>
        <end position="119"/>
    </location>
</feature>
<dbReference type="CDD" id="cd17535">
    <property type="entry name" value="REC_NarL-like"/>
    <property type="match status" value="1"/>
</dbReference>
<keyword evidence="4" id="KW-0804">Transcription</keyword>
<keyword evidence="9" id="KW-1185">Reference proteome</keyword>
<evidence type="ECO:0000256" key="2">
    <source>
        <dbReference type="ARBA" id="ARBA00023015"/>
    </source>
</evidence>
<evidence type="ECO:0000256" key="4">
    <source>
        <dbReference type="ARBA" id="ARBA00023163"/>
    </source>
</evidence>
<protein>
    <submittedName>
        <fullName evidence="8">LuxR family two component transcriptional regulator</fullName>
    </submittedName>
</protein>
<dbReference type="Gene3D" id="3.40.50.2300">
    <property type="match status" value="1"/>
</dbReference>
<dbReference type="PANTHER" id="PTHR43214">
    <property type="entry name" value="TWO-COMPONENT RESPONSE REGULATOR"/>
    <property type="match status" value="1"/>
</dbReference>
<name>A0ABP1F326_9FLAO</name>
<dbReference type="SMART" id="SM00448">
    <property type="entry name" value="REC"/>
    <property type="match status" value="1"/>
</dbReference>
<dbReference type="PROSITE" id="PS50043">
    <property type="entry name" value="HTH_LUXR_2"/>
    <property type="match status" value="1"/>
</dbReference>
<proteinExistence type="predicted"/>
<evidence type="ECO:0000256" key="5">
    <source>
        <dbReference type="PROSITE-ProRule" id="PRU00169"/>
    </source>
</evidence>
<dbReference type="InterPro" id="IPR016032">
    <property type="entry name" value="Sig_transdc_resp-reg_C-effctor"/>
</dbReference>
<dbReference type="CDD" id="cd06170">
    <property type="entry name" value="LuxR_C_like"/>
    <property type="match status" value="1"/>
</dbReference>
<dbReference type="RefSeq" id="WP_348736618.1">
    <property type="nucleotide sequence ID" value="NZ_CAXJRC010000002.1"/>
</dbReference>
<dbReference type="InterPro" id="IPR058245">
    <property type="entry name" value="NreC/VraR/RcsB-like_REC"/>
</dbReference>
<evidence type="ECO:0000313" key="8">
    <source>
        <dbReference type="EMBL" id="CAL2104904.1"/>
    </source>
</evidence>
<dbReference type="InterPro" id="IPR000792">
    <property type="entry name" value="Tscrpt_reg_LuxR_C"/>
</dbReference>
<dbReference type="PANTHER" id="PTHR43214:SF41">
    <property type="entry name" value="NITRATE_NITRITE RESPONSE REGULATOR PROTEIN NARP"/>
    <property type="match status" value="1"/>
</dbReference>
<sequence>MTNVLIIEDNLTLLNSFTELINLQEEYKVTGAYTSYESIPSDFDITQTTILITDIQLPGINGIQGLKNLKKIHPELIVVVITVHEDSEFIFDALCAGAIGYLVKNLDPTSLINSLEQAKNGGAPMSAKIARKVVESFNATPVEKKLTNRENDVLQLLAKGKSYPSIAKELFISLNTVKGHAKHIYDKLQVNSKQEIIDKYGTPYK</sequence>
<keyword evidence="2" id="KW-0805">Transcription regulation</keyword>
<comment type="caution">
    <text evidence="8">The sequence shown here is derived from an EMBL/GenBank/DDBJ whole genome shotgun (WGS) entry which is preliminary data.</text>
</comment>
<gene>
    <name evidence="8" type="ORF">T190115A13A_110040</name>
</gene>
<reference evidence="8 9" key="1">
    <citation type="submission" date="2024-05" db="EMBL/GenBank/DDBJ databases">
        <authorList>
            <person name="Duchaud E."/>
        </authorList>
    </citation>
    <scope>NUCLEOTIDE SEQUENCE [LARGE SCALE GENOMIC DNA]</scope>
    <source>
        <strain evidence="8">Ena-SAMPLE-TAB-13-05-2024-13:56:06:370-140305</strain>
    </source>
</reference>
<dbReference type="SMART" id="SM00421">
    <property type="entry name" value="HTH_LUXR"/>
    <property type="match status" value="1"/>
</dbReference>
<dbReference type="PRINTS" id="PR00038">
    <property type="entry name" value="HTHLUXR"/>
</dbReference>
<dbReference type="EMBL" id="CAXJRC010000002">
    <property type="protein sequence ID" value="CAL2104904.1"/>
    <property type="molecule type" value="Genomic_DNA"/>
</dbReference>